<accession>A0A656JUI8</accession>
<proteinExistence type="predicted"/>
<dbReference type="AlphaFoldDB" id="A0A656JUI8"/>
<gene>
    <name evidence="1" type="ORF">A245_23586</name>
</gene>
<dbReference type="Proteomes" id="UP000018849">
    <property type="component" value="Unassembled WGS sequence"/>
</dbReference>
<organism evidence="1 2">
    <name type="scientific">Pseudomonas syringae pv. actinidiae ICMP 19096</name>
    <dbReference type="NCBI Taxonomy" id="1194405"/>
    <lineage>
        <taxon>Bacteria</taxon>
        <taxon>Pseudomonadati</taxon>
        <taxon>Pseudomonadota</taxon>
        <taxon>Gammaproteobacteria</taxon>
        <taxon>Pseudomonadales</taxon>
        <taxon>Pseudomonadaceae</taxon>
        <taxon>Pseudomonas</taxon>
        <taxon>Pseudomonas syringae</taxon>
    </lineage>
</organism>
<dbReference type="EMBL" id="AOKF01002035">
    <property type="protein sequence ID" value="EPN55230.1"/>
    <property type="molecule type" value="Genomic_DNA"/>
</dbReference>
<sequence>MLNAELFKELFFDVHATGAVRIRDRPGLEQRIFQLAVGADSGLGSALLHDHSDTRIGQLDTRCGVYLALLDQVVQRIADHDHDVGTLATGQTIGNRLRRFAHRRAKNGVQ</sequence>
<evidence type="ECO:0000313" key="1">
    <source>
        <dbReference type="EMBL" id="EPN55230.1"/>
    </source>
</evidence>
<comment type="caution">
    <text evidence="1">The sequence shown here is derived from an EMBL/GenBank/DDBJ whole genome shotgun (WGS) entry which is preliminary data.</text>
</comment>
<evidence type="ECO:0000313" key="2">
    <source>
        <dbReference type="Proteomes" id="UP000018849"/>
    </source>
</evidence>
<reference evidence="1 2" key="1">
    <citation type="journal article" date="2013" name="PLoS Pathog.">
        <title>Genomic analysis of the Kiwifruit pathogen Pseudomonas syringae pv. actinidiae provides insight into the origins of an emergent plant disease.</title>
        <authorList>
            <person name="McCann H.C."/>
            <person name="Rikkerink E.H."/>
            <person name="Bertels F."/>
            <person name="Fiers M."/>
            <person name="Lu A."/>
            <person name="Rees-George J."/>
            <person name="Andersen M.T."/>
            <person name="Gleave A.P."/>
            <person name="Haubold B."/>
            <person name="Wohlers M.W."/>
            <person name="Guttman D.S."/>
            <person name="Wang P.W."/>
            <person name="Straub C."/>
            <person name="Vanneste J.L."/>
            <person name="Rainey P.B."/>
            <person name="Templeton M.D."/>
        </authorList>
    </citation>
    <scope>NUCLEOTIDE SEQUENCE [LARGE SCALE GENOMIC DNA]</scope>
    <source>
        <strain evidence="1 2">ICMP 19096</strain>
    </source>
</reference>
<name>A0A656JUI8_PSESF</name>
<protein>
    <submittedName>
        <fullName evidence="1">Uncharacterized protein</fullName>
    </submittedName>
</protein>